<organism evidence="2 3">
    <name type="scientific">Brevibacterium aurantiacum</name>
    <dbReference type="NCBI Taxonomy" id="273384"/>
    <lineage>
        <taxon>Bacteria</taxon>
        <taxon>Bacillati</taxon>
        <taxon>Actinomycetota</taxon>
        <taxon>Actinomycetes</taxon>
        <taxon>Micrococcales</taxon>
        <taxon>Brevibacteriaceae</taxon>
        <taxon>Brevibacterium</taxon>
    </lineage>
</organism>
<dbReference type="InterPro" id="IPR018656">
    <property type="entry name" value="DUF2087"/>
</dbReference>
<reference evidence="2 3" key="1">
    <citation type="submission" date="2017-03" db="EMBL/GenBank/DDBJ databases">
        <authorList>
            <person name="Afonso C.L."/>
            <person name="Miller P.J."/>
            <person name="Scott M.A."/>
            <person name="Spackman E."/>
            <person name="Goraichik I."/>
            <person name="Dimitrov K.M."/>
            <person name="Suarez D.L."/>
            <person name="Swayne D.E."/>
        </authorList>
    </citation>
    <scope>NUCLEOTIDE SEQUENCE [LARGE SCALE GENOMIC DNA]</scope>
    <source>
        <strain evidence="3">8(6)</strain>
    </source>
</reference>
<name>A0A2H1JDB5_BREAU</name>
<dbReference type="EMBL" id="FXZI01000004">
    <property type="protein sequence ID" value="SMX85152.1"/>
    <property type="molecule type" value="Genomic_DNA"/>
</dbReference>
<dbReference type="AlphaFoldDB" id="A0A2H1JDB5"/>
<accession>A0A2H1JDB5</accession>
<evidence type="ECO:0000313" key="3">
    <source>
        <dbReference type="Proteomes" id="UP000234300"/>
    </source>
</evidence>
<gene>
    <name evidence="2" type="ORF">BAURA86_01544</name>
</gene>
<sequence>MTKHKDFKHLVRQRMSSTGENFTSARAALLEGRVHEQQSHSESPPTDPKAEAFRTKTVRTFMSDGRLVSIPSKRKALVVILLEILRVFETDRIYREKDVNTILEAFHPDFARLRRELIDYRYLSRDAHTGQYWVNNPLPERSVNLGQETAAFETFLR</sequence>
<proteinExistence type="predicted"/>
<dbReference type="Proteomes" id="UP000234300">
    <property type="component" value="Unassembled WGS sequence"/>
</dbReference>
<dbReference type="RefSeq" id="WP_009885023.1">
    <property type="nucleotide sequence ID" value="NZ_AAGP01000046.1"/>
</dbReference>
<dbReference type="Pfam" id="PF09860">
    <property type="entry name" value="DUF2087"/>
    <property type="match status" value="1"/>
</dbReference>
<evidence type="ECO:0000313" key="2">
    <source>
        <dbReference type="EMBL" id="SMX85152.1"/>
    </source>
</evidence>
<protein>
    <recommendedName>
        <fullName evidence="1">DUF2087 domain-containing protein</fullName>
    </recommendedName>
</protein>
<evidence type="ECO:0000259" key="1">
    <source>
        <dbReference type="Pfam" id="PF09860"/>
    </source>
</evidence>
<feature type="domain" description="DUF2087" evidence="1">
    <location>
        <begin position="66"/>
        <end position="134"/>
    </location>
</feature>